<keyword evidence="5" id="KW-1185">Reference proteome</keyword>
<dbReference type="EMBL" id="CAJNOK010034471">
    <property type="protein sequence ID" value="CAF1504402.1"/>
    <property type="molecule type" value="Genomic_DNA"/>
</dbReference>
<protein>
    <submittedName>
        <fullName evidence="2">Uncharacterized protein</fullName>
    </submittedName>
</protein>
<dbReference type="Proteomes" id="UP000663829">
    <property type="component" value="Unassembled WGS sequence"/>
</dbReference>
<comment type="caution">
    <text evidence="2">The sequence shown here is derived from an EMBL/GenBank/DDBJ whole genome shotgun (WGS) entry which is preliminary data.</text>
</comment>
<dbReference type="Proteomes" id="UP000682733">
    <property type="component" value="Unassembled WGS sequence"/>
</dbReference>
<evidence type="ECO:0000313" key="2">
    <source>
        <dbReference type="EMBL" id="CAF1574420.1"/>
    </source>
</evidence>
<evidence type="ECO:0000313" key="1">
    <source>
        <dbReference type="EMBL" id="CAF1504402.1"/>
    </source>
</evidence>
<reference evidence="2" key="1">
    <citation type="submission" date="2021-02" db="EMBL/GenBank/DDBJ databases">
        <authorList>
            <person name="Nowell W R."/>
        </authorList>
    </citation>
    <scope>NUCLEOTIDE SEQUENCE</scope>
</reference>
<evidence type="ECO:0000313" key="5">
    <source>
        <dbReference type="Proteomes" id="UP000663829"/>
    </source>
</evidence>
<dbReference type="Proteomes" id="UP000681722">
    <property type="component" value="Unassembled WGS sequence"/>
</dbReference>
<sequence>MLKTGLGKKPIIMNINQGHDKGGYNNELTEFIKTPTQTGIISTTSHNDDSTIVRKDPAEPIRVLNKQVRDTEQINLTSATATNISSPSNVANGIPSSVPLLNFSTNTITINNETSMNNSSPLNLQLAKADTITTSVITSDFIDIPTVMGSR</sequence>
<dbReference type="EMBL" id="CAJNOQ010030398">
    <property type="protein sequence ID" value="CAF1574420.1"/>
    <property type="molecule type" value="Genomic_DNA"/>
</dbReference>
<dbReference type="AlphaFoldDB" id="A0A815YTH8"/>
<gene>
    <name evidence="2" type="ORF">GPM918_LOCUS40623</name>
    <name evidence="1" type="ORF">OVA965_LOCUS37085</name>
    <name evidence="4" type="ORF">SRO942_LOCUS41584</name>
    <name evidence="3" type="ORF">TMI583_LOCUS38135</name>
</gene>
<dbReference type="EMBL" id="CAJOBC010096266">
    <property type="protein sequence ID" value="CAF4438906.1"/>
    <property type="molecule type" value="Genomic_DNA"/>
</dbReference>
<evidence type="ECO:0000313" key="3">
    <source>
        <dbReference type="EMBL" id="CAF4292665.1"/>
    </source>
</evidence>
<proteinExistence type="predicted"/>
<evidence type="ECO:0000313" key="4">
    <source>
        <dbReference type="EMBL" id="CAF4438906.1"/>
    </source>
</evidence>
<name>A0A815YTH8_9BILA</name>
<organism evidence="2 5">
    <name type="scientific">Didymodactylos carnosus</name>
    <dbReference type="NCBI Taxonomy" id="1234261"/>
    <lineage>
        <taxon>Eukaryota</taxon>
        <taxon>Metazoa</taxon>
        <taxon>Spiralia</taxon>
        <taxon>Gnathifera</taxon>
        <taxon>Rotifera</taxon>
        <taxon>Eurotatoria</taxon>
        <taxon>Bdelloidea</taxon>
        <taxon>Philodinida</taxon>
        <taxon>Philodinidae</taxon>
        <taxon>Didymodactylos</taxon>
    </lineage>
</organism>
<dbReference type="EMBL" id="CAJOBA010056495">
    <property type="protein sequence ID" value="CAF4292665.1"/>
    <property type="molecule type" value="Genomic_DNA"/>
</dbReference>
<accession>A0A815YTH8</accession>
<dbReference type="Proteomes" id="UP000677228">
    <property type="component" value="Unassembled WGS sequence"/>
</dbReference>